<dbReference type="GO" id="GO:0046872">
    <property type="term" value="F:metal ion binding"/>
    <property type="evidence" value="ECO:0007669"/>
    <property type="project" value="UniProtKB-KW"/>
</dbReference>
<reference evidence="4" key="1">
    <citation type="submission" date="2020-11" db="EMBL/GenBank/DDBJ databases">
        <title>Sequencing the genomes of 1000 actinobacteria strains.</title>
        <authorList>
            <person name="Klenk H.-P."/>
        </authorList>
    </citation>
    <scope>NUCLEOTIDE SEQUENCE</scope>
    <source>
        <strain evidence="4">DSM 45356</strain>
    </source>
</reference>
<evidence type="ECO:0000256" key="1">
    <source>
        <dbReference type="ARBA" id="ARBA00010702"/>
    </source>
</evidence>
<organism evidence="4 5">
    <name type="scientific">Longispora fulva</name>
    <dbReference type="NCBI Taxonomy" id="619741"/>
    <lineage>
        <taxon>Bacteria</taxon>
        <taxon>Bacillati</taxon>
        <taxon>Actinomycetota</taxon>
        <taxon>Actinomycetes</taxon>
        <taxon>Micromonosporales</taxon>
        <taxon>Micromonosporaceae</taxon>
        <taxon>Longispora</taxon>
    </lineage>
</organism>
<comment type="caution">
    <text evidence="4">The sequence shown here is derived from an EMBL/GenBank/DDBJ whole genome shotgun (WGS) entry which is preliminary data.</text>
</comment>
<dbReference type="SUPFAM" id="SSF101478">
    <property type="entry name" value="ADP-ribosylglycohydrolase"/>
    <property type="match status" value="1"/>
</dbReference>
<feature type="binding site" evidence="3">
    <location>
        <position position="44"/>
    </location>
    <ligand>
        <name>Mg(2+)</name>
        <dbReference type="ChEBI" id="CHEBI:18420"/>
        <label>1</label>
    </ligand>
</feature>
<feature type="binding site" evidence="3">
    <location>
        <position position="271"/>
    </location>
    <ligand>
        <name>Mg(2+)</name>
        <dbReference type="ChEBI" id="CHEBI:18420"/>
        <label>1</label>
    </ligand>
</feature>
<dbReference type="InterPro" id="IPR050792">
    <property type="entry name" value="ADP-ribosylglycohydrolase"/>
</dbReference>
<comment type="similarity">
    <text evidence="1">Belongs to the ADP-ribosylglycohydrolase family.</text>
</comment>
<dbReference type="GO" id="GO:0016787">
    <property type="term" value="F:hydrolase activity"/>
    <property type="evidence" value="ECO:0007669"/>
    <property type="project" value="UniProtKB-KW"/>
</dbReference>
<evidence type="ECO:0000256" key="2">
    <source>
        <dbReference type="ARBA" id="ARBA00022801"/>
    </source>
</evidence>
<feature type="binding site" evidence="3">
    <location>
        <position position="45"/>
    </location>
    <ligand>
        <name>Mg(2+)</name>
        <dbReference type="ChEBI" id="CHEBI:18420"/>
        <label>1</label>
    </ligand>
</feature>
<dbReference type="AlphaFoldDB" id="A0A8J7GH90"/>
<accession>A0A8J7GH90</accession>
<dbReference type="PANTHER" id="PTHR16222">
    <property type="entry name" value="ADP-RIBOSYLGLYCOHYDROLASE"/>
    <property type="match status" value="1"/>
</dbReference>
<dbReference type="InterPro" id="IPR036705">
    <property type="entry name" value="Ribosyl_crysJ1_sf"/>
</dbReference>
<gene>
    <name evidence="4" type="ORF">IW245_006852</name>
</gene>
<evidence type="ECO:0000313" key="5">
    <source>
        <dbReference type="Proteomes" id="UP000622552"/>
    </source>
</evidence>
<comment type="cofactor">
    <cofactor evidence="3">
        <name>Mg(2+)</name>
        <dbReference type="ChEBI" id="CHEBI:18420"/>
    </cofactor>
    <text evidence="3">Binds 2 magnesium ions per subunit.</text>
</comment>
<evidence type="ECO:0000256" key="3">
    <source>
        <dbReference type="PIRSR" id="PIRSR605502-1"/>
    </source>
</evidence>
<dbReference type="Gene3D" id="1.10.4080.10">
    <property type="entry name" value="ADP-ribosylation/Crystallin J1"/>
    <property type="match status" value="1"/>
</dbReference>
<dbReference type="EMBL" id="JADOUF010000001">
    <property type="protein sequence ID" value="MBG6140658.1"/>
    <property type="molecule type" value="Genomic_DNA"/>
</dbReference>
<feature type="binding site" evidence="3">
    <location>
        <position position="269"/>
    </location>
    <ligand>
        <name>Mg(2+)</name>
        <dbReference type="ChEBI" id="CHEBI:18420"/>
        <label>1</label>
    </ligand>
</feature>
<sequence>MNDLVTAARATLLGGALGDALGEPVEFLSRAAMPADLRPGPHISDDTQMTLFTAEGLIRARLGGLPRTGELFAAYRRWLLTQDREFFDAADGWLLGQRDLWAQRAPGLTCLSALRRAEPGTVEEPRNNSKGCGGVMRAAPAGFLADPETAYQVGCDSAALTHGHPSGWVAAGALAMAVHLTAVAGLSLGAALPLVTERVAATPGGEEVLAALLSAIRAAEDTPADFRVLAGLGEGWVAEETLAIAVYSALSHPADARAALLLAVAHDGDSDSTGAVAGNLLGASGAALPADWLAGLELADVIGRVAEDLVAALHGSPQGLIVRYPSYPQAG</sequence>
<feature type="binding site" evidence="3">
    <location>
        <position position="46"/>
    </location>
    <ligand>
        <name>Mg(2+)</name>
        <dbReference type="ChEBI" id="CHEBI:18420"/>
        <label>1</label>
    </ligand>
</feature>
<keyword evidence="3" id="KW-0460">Magnesium</keyword>
<proteinExistence type="inferred from homology"/>
<keyword evidence="2" id="KW-0378">Hydrolase</keyword>
<keyword evidence="5" id="KW-1185">Reference proteome</keyword>
<dbReference type="RefSeq" id="WP_197007183.1">
    <property type="nucleotide sequence ID" value="NZ_BONS01000052.1"/>
</dbReference>
<dbReference type="PANTHER" id="PTHR16222:SF24">
    <property type="entry name" value="ADP-RIBOSYLHYDROLASE ARH3"/>
    <property type="match status" value="1"/>
</dbReference>
<feature type="binding site" evidence="3">
    <location>
        <position position="272"/>
    </location>
    <ligand>
        <name>Mg(2+)</name>
        <dbReference type="ChEBI" id="CHEBI:18420"/>
        <label>1</label>
    </ligand>
</feature>
<dbReference type="Proteomes" id="UP000622552">
    <property type="component" value="Unassembled WGS sequence"/>
</dbReference>
<name>A0A8J7GH90_9ACTN</name>
<keyword evidence="3" id="KW-0479">Metal-binding</keyword>
<evidence type="ECO:0000313" key="4">
    <source>
        <dbReference type="EMBL" id="MBG6140658.1"/>
    </source>
</evidence>
<dbReference type="Pfam" id="PF03747">
    <property type="entry name" value="ADP_ribosyl_GH"/>
    <property type="match status" value="1"/>
</dbReference>
<protein>
    <submittedName>
        <fullName evidence="4">ADP-ribosylglycohydrolase</fullName>
    </submittedName>
</protein>
<dbReference type="InterPro" id="IPR005502">
    <property type="entry name" value="Ribosyl_crysJ1"/>
</dbReference>